<dbReference type="EMBL" id="ML119727">
    <property type="protein sequence ID" value="RPA77363.1"/>
    <property type="molecule type" value="Genomic_DNA"/>
</dbReference>
<gene>
    <name evidence="2" type="ORF">BJ508DRAFT_171129</name>
</gene>
<keyword evidence="1" id="KW-1133">Transmembrane helix</keyword>
<evidence type="ECO:0000313" key="3">
    <source>
        <dbReference type="Proteomes" id="UP000275078"/>
    </source>
</evidence>
<organism evidence="2 3">
    <name type="scientific">Ascobolus immersus RN42</name>
    <dbReference type="NCBI Taxonomy" id="1160509"/>
    <lineage>
        <taxon>Eukaryota</taxon>
        <taxon>Fungi</taxon>
        <taxon>Dikarya</taxon>
        <taxon>Ascomycota</taxon>
        <taxon>Pezizomycotina</taxon>
        <taxon>Pezizomycetes</taxon>
        <taxon>Pezizales</taxon>
        <taxon>Ascobolaceae</taxon>
        <taxon>Ascobolus</taxon>
    </lineage>
</organism>
<name>A0A3N4HU24_ASCIM</name>
<feature type="transmembrane region" description="Helical" evidence="1">
    <location>
        <begin position="305"/>
        <end position="328"/>
    </location>
</feature>
<feature type="transmembrane region" description="Helical" evidence="1">
    <location>
        <begin position="183"/>
        <end position="205"/>
    </location>
</feature>
<protein>
    <submittedName>
        <fullName evidence="2">Uncharacterized protein</fullName>
    </submittedName>
</protein>
<dbReference type="AlphaFoldDB" id="A0A3N4HU24"/>
<keyword evidence="1" id="KW-0472">Membrane</keyword>
<feature type="transmembrane region" description="Helical" evidence="1">
    <location>
        <begin position="129"/>
        <end position="154"/>
    </location>
</feature>
<evidence type="ECO:0000256" key="1">
    <source>
        <dbReference type="SAM" id="Phobius"/>
    </source>
</evidence>
<keyword evidence="3" id="KW-1185">Reference proteome</keyword>
<proteinExistence type="predicted"/>
<feature type="transmembrane region" description="Helical" evidence="1">
    <location>
        <begin position="21"/>
        <end position="41"/>
    </location>
</feature>
<sequence length="350" mass="39533">PPPKLNSLPPRLPRHPTPLYFHLRLTTTALLLLSLLLHAALLPWEKSLANTIYNDLGRDTFGLTSILALASLAPLLTINLLDLYLPHFPTPALVATDTTFGLIFLAVAVNNAVFWFAVLYYQWHALALYAFGAFVLVVQFFAVATSFAAWCLLVRQHRGQQRRRLLPVVLKRHPGAGYFRTRYGTAIAGFVCLIMTIALAAWEGYFAPLHLTKRKWSLYPAVVVSVALQLSYFIFNLLDLYKENLMRGFVVETVVLGMLGCIAGVNVVLWPVNYSYREGSREYCTPDGGYEGREWCPMRHPANQLFPYGMVTVVFLLVVVGGGAVCWWKNFGVVRRRRDERRGSVELREQ</sequence>
<keyword evidence="1" id="KW-0812">Transmembrane</keyword>
<dbReference type="Proteomes" id="UP000275078">
    <property type="component" value="Unassembled WGS sequence"/>
</dbReference>
<evidence type="ECO:0000313" key="2">
    <source>
        <dbReference type="EMBL" id="RPA77363.1"/>
    </source>
</evidence>
<feature type="transmembrane region" description="Helical" evidence="1">
    <location>
        <begin position="102"/>
        <end position="123"/>
    </location>
</feature>
<feature type="transmembrane region" description="Helical" evidence="1">
    <location>
        <begin position="61"/>
        <end position="81"/>
    </location>
</feature>
<feature type="transmembrane region" description="Helical" evidence="1">
    <location>
        <begin position="217"/>
        <end position="238"/>
    </location>
</feature>
<accession>A0A3N4HU24</accession>
<reference evidence="2 3" key="1">
    <citation type="journal article" date="2018" name="Nat. Ecol. Evol.">
        <title>Pezizomycetes genomes reveal the molecular basis of ectomycorrhizal truffle lifestyle.</title>
        <authorList>
            <person name="Murat C."/>
            <person name="Payen T."/>
            <person name="Noel B."/>
            <person name="Kuo A."/>
            <person name="Morin E."/>
            <person name="Chen J."/>
            <person name="Kohler A."/>
            <person name="Krizsan K."/>
            <person name="Balestrini R."/>
            <person name="Da Silva C."/>
            <person name="Montanini B."/>
            <person name="Hainaut M."/>
            <person name="Levati E."/>
            <person name="Barry K.W."/>
            <person name="Belfiori B."/>
            <person name="Cichocki N."/>
            <person name="Clum A."/>
            <person name="Dockter R.B."/>
            <person name="Fauchery L."/>
            <person name="Guy J."/>
            <person name="Iotti M."/>
            <person name="Le Tacon F."/>
            <person name="Lindquist E.A."/>
            <person name="Lipzen A."/>
            <person name="Malagnac F."/>
            <person name="Mello A."/>
            <person name="Molinier V."/>
            <person name="Miyauchi S."/>
            <person name="Poulain J."/>
            <person name="Riccioni C."/>
            <person name="Rubini A."/>
            <person name="Sitrit Y."/>
            <person name="Splivallo R."/>
            <person name="Traeger S."/>
            <person name="Wang M."/>
            <person name="Zifcakova L."/>
            <person name="Wipf D."/>
            <person name="Zambonelli A."/>
            <person name="Paolocci F."/>
            <person name="Nowrousian M."/>
            <person name="Ottonello S."/>
            <person name="Baldrian P."/>
            <person name="Spatafora J.W."/>
            <person name="Henrissat B."/>
            <person name="Nagy L.G."/>
            <person name="Aury J.M."/>
            <person name="Wincker P."/>
            <person name="Grigoriev I.V."/>
            <person name="Bonfante P."/>
            <person name="Martin F.M."/>
        </authorList>
    </citation>
    <scope>NUCLEOTIDE SEQUENCE [LARGE SCALE GENOMIC DNA]</scope>
    <source>
        <strain evidence="2 3">RN42</strain>
    </source>
</reference>
<feature type="non-terminal residue" evidence="2">
    <location>
        <position position="1"/>
    </location>
</feature>
<feature type="transmembrane region" description="Helical" evidence="1">
    <location>
        <begin position="250"/>
        <end position="272"/>
    </location>
</feature>